<comment type="caution">
    <text evidence="1">The sequence shown here is derived from an EMBL/GenBank/DDBJ whole genome shotgun (WGS) entry which is preliminary data.</text>
</comment>
<evidence type="ECO:0000313" key="2">
    <source>
        <dbReference type="Proteomes" id="UP000276133"/>
    </source>
</evidence>
<dbReference type="Proteomes" id="UP000276133">
    <property type="component" value="Unassembled WGS sequence"/>
</dbReference>
<dbReference type="EMBL" id="REGN01001891">
    <property type="protein sequence ID" value="RNA31846.1"/>
    <property type="molecule type" value="Genomic_DNA"/>
</dbReference>
<evidence type="ECO:0000313" key="1">
    <source>
        <dbReference type="EMBL" id="RNA31846.1"/>
    </source>
</evidence>
<sequence length="69" mass="7831">MYEERLILSELNVMLVRFGDSRSNCLSNWSPKSAVLPITLTMPSIWEKVWFICFTKSVLAKTGFGCGID</sequence>
<accession>A0A3M7S7T5</accession>
<organism evidence="1 2">
    <name type="scientific">Brachionus plicatilis</name>
    <name type="common">Marine rotifer</name>
    <name type="synonym">Brachionus muelleri</name>
    <dbReference type="NCBI Taxonomy" id="10195"/>
    <lineage>
        <taxon>Eukaryota</taxon>
        <taxon>Metazoa</taxon>
        <taxon>Spiralia</taxon>
        <taxon>Gnathifera</taxon>
        <taxon>Rotifera</taxon>
        <taxon>Eurotatoria</taxon>
        <taxon>Monogononta</taxon>
        <taxon>Pseudotrocha</taxon>
        <taxon>Ploima</taxon>
        <taxon>Brachionidae</taxon>
        <taxon>Brachionus</taxon>
    </lineage>
</organism>
<proteinExistence type="predicted"/>
<name>A0A3M7S7T5_BRAPC</name>
<reference evidence="1 2" key="1">
    <citation type="journal article" date="2018" name="Sci. Rep.">
        <title>Genomic signatures of local adaptation to the degree of environmental predictability in rotifers.</title>
        <authorList>
            <person name="Franch-Gras L."/>
            <person name="Hahn C."/>
            <person name="Garcia-Roger E.M."/>
            <person name="Carmona M.J."/>
            <person name="Serra M."/>
            <person name="Gomez A."/>
        </authorList>
    </citation>
    <scope>NUCLEOTIDE SEQUENCE [LARGE SCALE GENOMIC DNA]</scope>
    <source>
        <strain evidence="1">HYR1</strain>
    </source>
</reference>
<dbReference type="AlphaFoldDB" id="A0A3M7S7T5"/>
<gene>
    <name evidence="1" type="ORF">BpHYR1_020792</name>
</gene>
<protein>
    <submittedName>
        <fullName evidence="1">Uncharacterized protein</fullName>
    </submittedName>
</protein>
<keyword evidence="2" id="KW-1185">Reference proteome</keyword>